<keyword evidence="5" id="KW-1185">Reference proteome</keyword>
<dbReference type="Proteomes" id="UP000663854">
    <property type="component" value="Unassembled WGS sequence"/>
</dbReference>
<accession>A0A816CRT7</accession>
<feature type="domain" description="Potassium channel" evidence="2">
    <location>
        <begin position="129"/>
        <end position="179"/>
    </location>
</feature>
<dbReference type="Pfam" id="PF07885">
    <property type="entry name" value="Ion_trans_2"/>
    <property type="match status" value="1"/>
</dbReference>
<dbReference type="GO" id="GO:0016286">
    <property type="term" value="F:small conductance calcium-activated potassium channel activity"/>
    <property type="evidence" value="ECO:0007669"/>
    <property type="project" value="InterPro"/>
</dbReference>
<keyword evidence="1" id="KW-1133">Transmembrane helix</keyword>
<keyword evidence="1" id="KW-0472">Membrane</keyword>
<evidence type="ECO:0000313" key="5">
    <source>
        <dbReference type="Proteomes" id="UP000663870"/>
    </source>
</evidence>
<dbReference type="Proteomes" id="UP000663870">
    <property type="component" value="Unassembled WGS sequence"/>
</dbReference>
<feature type="transmembrane region" description="Helical" evidence="1">
    <location>
        <begin position="120"/>
        <end position="138"/>
    </location>
</feature>
<dbReference type="EMBL" id="CAJNOH010005636">
    <property type="protein sequence ID" value="CAF1403944.1"/>
    <property type="molecule type" value="Genomic_DNA"/>
</dbReference>
<dbReference type="AlphaFoldDB" id="A0A816CRT7"/>
<evidence type="ECO:0000313" key="4">
    <source>
        <dbReference type="EMBL" id="CAF1625464.1"/>
    </source>
</evidence>
<dbReference type="EMBL" id="CAJNOL010007145">
    <property type="protein sequence ID" value="CAF1625464.1"/>
    <property type="molecule type" value="Genomic_DNA"/>
</dbReference>
<sequence length="187" mass="21659">MASEKVENPVVDPFNDDLTHCIIPNFLYLGSCRSASKILICFIHPISRYSLHNWTVEHREIKVNSTLSNFFSSISASPSYIDIDVAFSLPIRDVPLKSFDSLNQVSINFTFLMKIYVEKWPIRCLSIFCILMFFIGSWSIRACDYQHAAKHISMFDSMWLFIVTYTTVGYGDLTSSTYCGWNKWNRF</sequence>
<proteinExistence type="predicted"/>
<evidence type="ECO:0000313" key="3">
    <source>
        <dbReference type="EMBL" id="CAF1403944.1"/>
    </source>
</evidence>
<evidence type="ECO:0000259" key="2">
    <source>
        <dbReference type="Pfam" id="PF07885"/>
    </source>
</evidence>
<reference evidence="4" key="1">
    <citation type="submission" date="2021-02" db="EMBL/GenBank/DDBJ databases">
        <authorList>
            <person name="Nowell W R."/>
        </authorList>
    </citation>
    <scope>NUCLEOTIDE SEQUENCE</scope>
</reference>
<keyword evidence="1" id="KW-0812">Transmembrane</keyword>
<evidence type="ECO:0000256" key="1">
    <source>
        <dbReference type="SAM" id="Phobius"/>
    </source>
</evidence>
<dbReference type="SUPFAM" id="SSF81324">
    <property type="entry name" value="Voltage-gated potassium channels"/>
    <property type="match status" value="1"/>
</dbReference>
<dbReference type="InterPro" id="IPR015449">
    <property type="entry name" value="K_chnl_Ca-activ_SK"/>
</dbReference>
<name>A0A816CRT7_9BILA</name>
<feature type="transmembrane region" description="Helical" evidence="1">
    <location>
        <begin position="158"/>
        <end position="181"/>
    </location>
</feature>
<dbReference type="Gene3D" id="1.10.287.70">
    <property type="match status" value="1"/>
</dbReference>
<organism evidence="4 5">
    <name type="scientific">Rotaria sordida</name>
    <dbReference type="NCBI Taxonomy" id="392033"/>
    <lineage>
        <taxon>Eukaryota</taxon>
        <taxon>Metazoa</taxon>
        <taxon>Spiralia</taxon>
        <taxon>Gnathifera</taxon>
        <taxon>Rotifera</taxon>
        <taxon>Eurotatoria</taxon>
        <taxon>Bdelloidea</taxon>
        <taxon>Philodinida</taxon>
        <taxon>Philodinidae</taxon>
        <taxon>Rotaria</taxon>
    </lineage>
</organism>
<gene>
    <name evidence="4" type="ORF">JXQ802_LOCUS51127</name>
    <name evidence="3" type="ORF">PYM288_LOCUS34916</name>
</gene>
<dbReference type="InterPro" id="IPR013099">
    <property type="entry name" value="K_chnl_dom"/>
</dbReference>
<protein>
    <recommendedName>
        <fullName evidence="2">Potassium channel domain-containing protein</fullName>
    </recommendedName>
</protein>
<dbReference type="PANTHER" id="PTHR10153">
    <property type="entry name" value="SMALL CONDUCTANCE CALCIUM-ACTIVATED POTASSIUM CHANNEL"/>
    <property type="match status" value="1"/>
</dbReference>
<comment type="caution">
    <text evidence="4">The sequence shown here is derived from an EMBL/GenBank/DDBJ whole genome shotgun (WGS) entry which is preliminary data.</text>
</comment>
<dbReference type="GO" id="GO:0016020">
    <property type="term" value="C:membrane"/>
    <property type="evidence" value="ECO:0007669"/>
    <property type="project" value="InterPro"/>
</dbReference>